<dbReference type="Proteomes" id="UP000247903">
    <property type="component" value="Unassembled WGS sequence"/>
</dbReference>
<gene>
    <name evidence="1" type="ORF">DMB65_16165</name>
</gene>
<keyword evidence="2" id="KW-1185">Reference proteome</keyword>
<accession>A0A2V4BMP3</accession>
<dbReference type="AlphaFoldDB" id="A0A2V4BMP3"/>
<proteinExistence type="predicted"/>
<protein>
    <submittedName>
        <fullName evidence="1">Uncharacterized protein</fullName>
    </submittedName>
</protein>
<evidence type="ECO:0000313" key="2">
    <source>
        <dbReference type="Proteomes" id="UP000247903"/>
    </source>
</evidence>
<reference evidence="1 2" key="1">
    <citation type="submission" date="2018-05" db="EMBL/GenBank/DDBJ databases">
        <title>Flavobacterium sp. strain IMCC34759, incomplete genome.</title>
        <authorList>
            <person name="Joung Y."/>
            <person name="Cho J."/>
        </authorList>
    </citation>
    <scope>NUCLEOTIDE SEQUENCE [LARGE SCALE GENOMIC DNA]</scope>
    <source>
        <strain evidence="1 2">IMCC34759</strain>
    </source>
</reference>
<comment type="caution">
    <text evidence="1">The sequence shown here is derived from an EMBL/GenBank/DDBJ whole genome shotgun (WGS) entry which is preliminary data.</text>
</comment>
<evidence type="ECO:0000313" key="1">
    <source>
        <dbReference type="EMBL" id="PXY39802.1"/>
    </source>
</evidence>
<name>A0A2V4BMP3_9FLAO</name>
<sequence length="69" mass="8039">MPQKINSGFNESCSPVKSVISLRALKKRHFLLKEIRVVLNFLSKKNDSAFFFVDHKGDEVYHVFLFPQI</sequence>
<organism evidence="1 2">
    <name type="scientific">Flavobacterium cheongpyeongense</name>
    <dbReference type="NCBI Taxonomy" id="2212651"/>
    <lineage>
        <taxon>Bacteria</taxon>
        <taxon>Pseudomonadati</taxon>
        <taxon>Bacteroidota</taxon>
        <taxon>Flavobacteriia</taxon>
        <taxon>Flavobacteriales</taxon>
        <taxon>Flavobacteriaceae</taxon>
        <taxon>Flavobacterium</taxon>
    </lineage>
</organism>
<dbReference type="EMBL" id="QJHK01000015">
    <property type="protein sequence ID" value="PXY39802.1"/>
    <property type="molecule type" value="Genomic_DNA"/>
</dbReference>